<feature type="transmembrane region" description="Helical" evidence="1">
    <location>
        <begin position="14"/>
        <end position="32"/>
    </location>
</feature>
<evidence type="ECO:0000313" key="2">
    <source>
        <dbReference type="EMBL" id="RIB29562.1"/>
    </source>
</evidence>
<evidence type="ECO:0000256" key="1">
    <source>
        <dbReference type="SAM" id="Phobius"/>
    </source>
</evidence>
<comment type="caution">
    <text evidence="2">The sequence shown here is derived from an EMBL/GenBank/DDBJ whole genome shotgun (WGS) entry which is preliminary data.</text>
</comment>
<sequence>MASILKLLVTFDPILLFISFLLIIVITLFFLLLTQVFLIIVGIASFIAFLHQLIFISSSFSVHLLILVLQGGYGFQNTFYVLKCKKKIFKKYDW</sequence>
<name>A0A397W6C7_9GLOM</name>
<dbReference type="Proteomes" id="UP000266673">
    <property type="component" value="Unassembled WGS sequence"/>
</dbReference>
<dbReference type="AlphaFoldDB" id="A0A397W6C7"/>
<proteinExistence type="predicted"/>
<dbReference type="EMBL" id="QKWP01000035">
    <property type="protein sequence ID" value="RIB29562.1"/>
    <property type="molecule type" value="Genomic_DNA"/>
</dbReference>
<organism evidence="2 3">
    <name type="scientific">Gigaspora rosea</name>
    <dbReference type="NCBI Taxonomy" id="44941"/>
    <lineage>
        <taxon>Eukaryota</taxon>
        <taxon>Fungi</taxon>
        <taxon>Fungi incertae sedis</taxon>
        <taxon>Mucoromycota</taxon>
        <taxon>Glomeromycotina</taxon>
        <taxon>Glomeromycetes</taxon>
        <taxon>Diversisporales</taxon>
        <taxon>Gigasporaceae</taxon>
        <taxon>Gigaspora</taxon>
    </lineage>
</organism>
<feature type="transmembrane region" description="Helical" evidence="1">
    <location>
        <begin position="37"/>
        <end position="56"/>
    </location>
</feature>
<keyword evidence="1" id="KW-0472">Membrane</keyword>
<keyword evidence="3" id="KW-1185">Reference proteome</keyword>
<keyword evidence="1" id="KW-0812">Transmembrane</keyword>
<keyword evidence="1" id="KW-1133">Transmembrane helix</keyword>
<evidence type="ECO:0000313" key="3">
    <source>
        <dbReference type="Proteomes" id="UP000266673"/>
    </source>
</evidence>
<gene>
    <name evidence="2" type="ORF">C2G38_2056401</name>
</gene>
<reference evidence="2 3" key="1">
    <citation type="submission" date="2018-06" db="EMBL/GenBank/DDBJ databases">
        <title>Comparative genomics reveals the genomic features of Rhizophagus irregularis, R. cerebriforme, R. diaphanum and Gigaspora rosea, and their symbiotic lifestyle signature.</title>
        <authorList>
            <person name="Morin E."/>
            <person name="San Clemente H."/>
            <person name="Chen E.C.H."/>
            <person name="De La Providencia I."/>
            <person name="Hainaut M."/>
            <person name="Kuo A."/>
            <person name="Kohler A."/>
            <person name="Murat C."/>
            <person name="Tang N."/>
            <person name="Roy S."/>
            <person name="Loubradou J."/>
            <person name="Henrissat B."/>
            <person name="Grigoriev I.V."/>
            <person name="Corradi N."/>
            <person name="Roux C."/>
            <person name="Martin F.M."/>
        </authorList>
    </citation>
    <scope>NUCLEOTIDE SEQUENCE [LARGE SCALE GENOMIC DNA]</scope>
    <source>
        <strain evidence="2 3">DAOM 194757</strain>
    </source>
</reference>
<accession>A0A397W6C7</accession>
<protein>
    <submittedName>
        <fullName evidence="2">Uncharacterized protein</fullName>
    </submittedName>
</protein>
<feature type="transmembrane region" description="Helical" evidence="1">
    <location>
        <begin position="62"/>
        <end position="82"/>
    </location>
</feature>